<feature type="transmembrane region" description="Helical" evidence="6">
    <location>
        <begin position="24"/>
        <end position="46"/>
    </location>
</feature>
<dbReference type="InterPro" id="IPR004089">
    <property type="entry name" value="MCPsignal_dom"/>
</dbReference>
<proteinExistence type="inferred from homology"/>
<reference evidence="9" key="1">
    <citation type="submission" date="2022-06" db="EMBL/GenBank/DDBJ databases">
        <title>Natrinema sp. a new haloarchaeum isolate from saline soil.</title>
        <authorList>
            <person name="Strakova D."/>
            <person name="Galisteo C."/>
            <person name="Sanchez-Porro C."/>
            <person name="Ventosa A."/>
        </authorList>
    </citation>
    <scope>NUCLEOTIDE SEQUENCE</scope>
    <source>
        <strain evidence="9">S1CR25-10</strain>
    </source>
</reference>
<keyword evidence="4" id="KW-0175">Coiled coil</keyword>
<protein>
    <submittedName>
        <fullName evidence="9">Methyl-accepting chemotaxis protein</fullName>
    </submittedName>
</protein>
<feature type="domain" description="HAMP" evidence="8">
    <location>
        <begin position="152"/>
        <end position="195"/>
    </location>
</feature>
<dbReference type="SMART" id="SM00304">
    <property type="entry name" value="HAMP"/>
    <property type="match status" value="2"/>
</dbReference>
<dbReference type="PROSITE" id="PS50885">
    <property type="entry name" value="HAMP"/>
    <property type="match status" value="1"/>
</dbReference>
<name>A0A9Q4KZB1_9EURY</name>
<feature type="domain" description="Methyl-accepting transducer" evidence="7">
    <location>
        <begin position="214"/>
        <end position="451"/>
    </location>
</feature>
<keyword evidence="6" id="KW-1133">Transmembrane helix</keyword>
<dbReference type="GO" id="GO:0016020">
    <property type="term" value="C:membrane"/>
    <property type="evidence" value="ECO:0007669"/>
    <property type="project" value="InterPro"/>
</dbReference>
<comment type="similarity">
    <text evidence="2">Belongs to the methyl-accepting chemotaxis (MCP) protein family.</text>
</comment>
<feature type="region of interest" description="Disordered" evidence="5">
    <location>
        <begin position="503"/>
        <end position="541"/>
    </location>
</feature>
<dbReference type="SUPFAM" id="SSF58104">
    <property type="entry name" value="Methyl-accepting chemotaxis protein (MCP) signaling domain"/>
    <property type="match status" value="1"/>
</dbReference>
<gene>
    <name evidence="9" type="ORF">NDI89_02795</name>
</gene>
<keyword evidence="10" id="KW-1185">Reference proteome</keyword>
<comment type="caution">
    <text evidence="9">The sequence shown here is derived from an EMBL/GenBank/DDBJ whole genome shotgun (WGS) entry which is preliminary data.</text>
</comment>
<evidence type="ECO:0000259" key="8">
    <source>
        <dbReference type="PROSITE" id="PS50885"/>
    </source>
</evidence>
<dbReference type="PROSITE" id="PS50111">
    <property type="entry name" value="CHEMOTAXIS_TRANSDUC_2"/>
    <property type="match status" value="1"/>
</dbReference>
<dbReference type="GO" id="GO:0007165">
    <property type="term" value="P:signal transduction"/>
    <property type="evidence" value="ECO:0007669"/>
    <property type="project" value="UniProtKB-KW"/>
</dbReference>
<feature type="coiled-coil region" evidence="4">
    <location>
        <begin position="292"/>
        <end position="329"/>
    </location>
</feature>
<dbReference type="SMART" id="SM00283">
    <property type="entry name" value="MA"/>
    <property type="match status" value="1"/>
</dbReference>
<evidence type="ECO:0000256" key="4">
    <source>
        <dbReference type="SAM" id="Coils"/>
    </source>
</evidence>
<evidence type="ECO:0000256" key="3">
    <source>
        <dbReference type="PROSITE-ProRule" id="PRU00284"/>
    </source>
</evidence>
<dbReference type="GO" id="GO:0006935">
    <property type="term" value="P:chemotaxis"/>
    <property type="evidence" value="ECO:0007669"/>
    <property type="project" value="InterPro"/>
</dbReference>
<evidence type="ECO:0000256" key="1">
    <source>
        <dbReference type="ARBA" id="ARBA00023224"/>
    </source>
</evidence>
<dbReference type="GO" id="GO:0004888">
    <property type="term" value="F:transmembrane signaling receptor activity"/>
    <property type="evidence" value="ECO:0007669"/>
    <property type="project" value="InterPro"/>
</dbReference>
<evidence type="ECO:0000259" key="7">
    <source>
        <dbReference type="PROSITE" id="PS50111"/>
    </source>
</evidence>
<dbReference type="AlphaFoldDB" id="A0A9Q4KZB1"/>
<evidence type="ECO:0000256" key="5">
    <source>
        <dbReference type="SAM" id="MobiDB-lite"/>
    </source>
</evidence>
<keyword evidence="6" id="KW-0812">Transmembrane</keyword>
<dbReference type="PRINTS" id="PR00260">
    <property type="entry name" value="CHEMTRNSDUCR"/>
</dbReference>
<evidence type="ECO:0000313" key="10">
    <source>
        <dbReference type="Proteomes" id="UP001154061"/>
    </source>
</evidence>
<evidence type="ECO:0000256" key="2">
    <source>
        <dbReference type="ARBA" id="ARBA00029447"/>
    </source>
</evidence>
<keyword evidence="6" id="KW-0472">Membrane</keyword>
<dbReference type="InterPro" id="IPR003660">
    <property type="entry name" value="HAMP_dom"/>
</dbReference>
<organism evidence="9 10">
    <name type="scientific">Natrinema salsiterrestre</name>
    <dbReference type="NCBI Taxonomy" id="2950540"/>
    <lineage>
        <taxon>Archaea</taxon>
        <taxon>Methanobacteriati</taxon>
        <taxon>Methanobacteriota</taxon>
        <taxon>Stenosarchaea group</taxon>
        <taxon>Halobacteria</taxon>
        <taxon>Halobacteriales</taxon>
        <taxon>Natrialbaceae</taxon>
        <taxon>Natrinema</taxon>
    </lineage>
</organism>
<dbReference type="Proteomes" id="UP001154061">
    <property type="component" value="Unassembled WGS sequence"/>
</dbReference>
<keyword evidence="1 3" id="KW-0807">Transducer</keyword>
<dbReference type="EMBL" id="JAMQOT010000001">
    <property type="protein sequence ID" value="MDF9744504.1"/>
    <property type="molecule type" value="Genomic_DNA"/>
</dbReference>
<dbReference type="InterPro" id="IPR004090">
    <property type="entry name" value="Chemotax_Me-accpt_rcpt"/>
</dbReference>
<evidence type="ECO:0000256" key="6">
    <source>
        <dbReference type="SAM" id="Phobius"/>
    </source>
</evidence>
<dbReference type="Gene3D" id="1.10.287.950">
    <property type="entry name" value="Methyl-accepting chemotaxis protein"/>
    <property type="match status" value="1"/>
</dbReference>
<dbReference type="PANTHER" id="PTHR32089">
    <property type="entry name" value="METHYL-ACCEPTING CHEMOTAXIS PROTEIN MCPB"/>
    <property type="match status" value="1"/>
</dbReference>
<dbReference type="PANTHER" id="PTHR32089:SF112">
    <property type="entry name" value="LYSOZYME-LIKE PROTEIN-RELATED"/>
    <property type="match status" value="1"/>
</dbReference>
<dbReference type="RefSeq" id="WP_277519996.1">
    <property type="nucleotide sequence ID" value="NZ_JAMQOT010000001.1"/>
</dbReference>
<sequence length="541" mass="56465">MTESTAATDDTSALPTAIQSDTPIGFGVAIALAGLVVVAVAAVALGELATAPLGVGIAGVVATGGSAAAIAAVSDARSAPRQRDELREGIADVTDRTARLENEEYDVSFATDRDDEFGALEDALAGIRNRLAAGEQTDRSLDELESTVEAHAETTRAVAAGDLTRRFEQRGTHDAIDELAGNSNAMLAEIEDTFGTLKSFSGETVTYSRELKTSMETVRAEGERTSEALTEVVADNREQNDQLQTVATEMESFSTTIEEIAATASEVADTADRTARVGQEGSEAAGNAIEGMAVIDAETERTLEEIEGLEAEAEQIDDLVESISDIAEQTNMLALNANIEATRTGDGGSEGFGAVADEIQNLSEQVYDSVQAVEERLEGLRDRAMSAADEVRTSRGRIEDSVADVEAAANALERIAELAGDTNDGVQEISAATEEQASATEEVVVLVESAAETSEKTATTSARAARRASAQADALSHVARSATVLTEQAGELNAQLERYVTEGGYDLPEARTADDVDPDAVSTATSTPETIGDGSGGSETR</sequence>
<dbReference type="Pfam" id="PF00015">
    <property type="entry name" value="MCPsignal"/>
    <property type="match status" value="1"/>
</dbReference>
<accession>A0A9Q4KZB1</accession>
<feature type="transmembrane region" description="Helical" evidence="6">
    <location>
        <begin position="53"/>
        <end position="73"/>
    </location>
</feature>
<evidence type="ECO:0000313" key="9">
    <source>
        <dbReference type="EMBL" id="MDF9744504.1"/>
    </source>
</evidence>